<gene>
    <name evidence="1" type="ORF">E5331_16245</name>
</gene>
<keyword evidence="2" id="KW-1185">Reference proteome</keyword>
<accession>A0AC61RDU2</accession>
<sequence>MKNRLKILFNSIAGCCLIMLSPVTINGKQPKPQDSTVSATARFSDLDSMDFIEMLNSVDVGKTSELIQKFQTKEGKTRLLNGKYTPKGECTVEAFRNKEVLLVTIPAHLLFAPNMTELRRDAGDYLAPIRRYLKDPDMYRVMLVMHTDNTGSDLYREQLTTDRVNAVFDWFDESGADTRYLFSYSLGDDMPLKSNDSMDNRDKNRRLEIYLVPGEKMVQQAQKGRIAF</sequence>
<reference evidence="1" key="1">
    <citation type="submission" date="2019-04" db="EMBL/GenBank/DDBJ databases">
        <title>Microbes associate with the intestines of laboratory mice.</title>
        <authorList>
            <person name="Navarre W."/>
            <person name="Wong E."/>
            <person name="Huang K."/>
            <person name="Tropini C."/>
            <person name="Ng K."/>
            <person name="Yu B."/>
        </authorList>
    </citation>
    <scope>NUCLEOTIDE SEQUENCE</scope>
    <source>
        <strain evidence="1">NM04_E33</strain>
    </source>
</reference>
<evidence type="ECO:0000313" key="1">
    <source>
        <dbReference type="EMBL" id="TGY77052.1"/>
    </source>
</evidence>
<protein>
    <submittedName>
        <fullName evidence="1">OmpA family protein</fullName>
    </submittedName>
</protein>
<comment type="caution">
    <text evidence="1">The sequence shown here is derived from an EMBL/GenBank/DDBJ whole genome shotgun (WGS) entry which is preliminary data.</text>
</comment>
<dbReference type="EMBL" id="SRYB01000031">
    <property type="protein sequence ID" value="TGY77052.1"/>
    <property type="molecule type" value="Genomic_DNA"/>
</dbReference>
<proteinExistence type="predicted"/>
<organism evidence="1 2">
    <name type="scientific">Lepagella muris</name>
    <dbReference type="NCBI Taxonomy" id="3032870"/>
    <lineage>
        <taxon>Bacteria</taxon>
        <taxon>Pseudomonadati</taxon>
        <taxon>Bacteroidota</taxon>
        <taxon>Bacteroidia</taxon>
        <taxon>Bacteroidales</taxon>
        <taxon>Muribaculaceae</taxon>
        <taxon>Lepagella</taxon>
    </lineage>
</organism>
<evidence type="ECO:0000313" key="2">
    <source>
        <dbReference type="Proteomes" id="UP000306319"/>
    </source>
</evidence>
<name>A0AC61RDU2_9BACT</name>
<dbReference type="Proteomes" id="UP000306319">
    <property type="component" value="Unassembled WGS sequence"/>
</dbReference>